<dbReference type="AlphaFoldDB" id="A0A0C1MWJ3"/>
<evidence type="ECO:0000256" key="1">
    <source>
        <dbReference type="SAM" id="Phobius"/>
    </source>
</evidence>
<evidence type="ECO:0000313" key="4">
    <source>
        <dbReference type="Proteomes" id="UP000029738"/>
    </source>
</evidence>
<feature type="transmembrane region" description="Helical" evidence="1">
    <location>
        <begin position="6"/>
        <end position="28"/>
    </location>
</feature>
<protein>
    <submittedName>
        <fullName evidence="2">DMT family transporter</fullName>
    </submittedName>
</protein>
<name>A0A0C1MWJ3_9CYAN</name>
<keyword evidence="1" id="KW-0812">Transmembrane</keyword>
<feature type="transmembrane region" description="Helical" evidence="1">
    <location>
        <begin position="40"/>
        <end position="60"/>
    </location>
</feature>
<dbReference type="OrthoDB" id="7864805at2"/>
<keyword evidence="1" id="KW-0472">Membrane</keyword>
<dbReference type="Proteomes" id="UP000029738">
    <property type="component" value="Unassembled WGS sequence"/>
</dbReference>
<dbReference type="GO" id="GO:0005886">
    <property type="term" value="C:plasma membrane"/>
    <property type="evidence" value="ECO:0007669"/>
    <property type="project" value="TreeGrafter"/>
</dbReference>
<accession>A0A0C1MWJ3</accession>
<dbReference type="RefSeq" id="WP_038086872.1">
    <property type="nucleotide sequence ID" value="NZ_JHEG04000001.1"/>
</dbReference>
<feature type="transmembrane region" description="Helical" evidence="1">
    <location>
        <begin position="131"/>
        <end position="149"/>
    </location>
</feature>
<dbReference type="PANTHER" id="PTHR34821:SF2">
    <property type="entry name" value="INNER MEMBRANE PROTEIN YDCZ"/>
    <property type="match status" value="1"/>
</dbReference>
<gene>
    <name evidence="3" type="ORF">DA73_0235755</name>
    <name evidence="2" type="ORF">DA73_0400034385</name>
</gene>
<dbReference type="PANTHER" id="PTHR34821">
    <property type="entry name" value="INNER MEMBRANE PROTEIN YDCZ"/>
    <property type="match status" value="1"/>
</dbReference>
<sequence>MNERSFYLVAALIGGAVLPIQVALNTLLRRYVGQPMQVTFISYLAGTLASLAICFLARYPSPSLALLSQSSWWMWVGGCLGTLYVWSTIFATPKIGAALTLGLTIAGQMIAALVLDHYGAIGLTRYPANPLRIAGIMFVIVGVSLVAAAKK</sequence>
<keyword evidence="1" id="KW-1133">Transmembrane helix</keyword>
<dbReference type="EMBL" id="JHEG02000059">
    <property type="protein sequence ID" value="KIE06672.1"/>
    <property type="molecule type" value="Genomic_DNA"/>
</dbReference>
<dbReference type="Pfam" id="PF04657">
    <property type="entry name" value="DMT_YdcZ"/>
    <property type="match status" value="1"/>
</dbReference>
<feature type="transmembrane region" description="Helical" evidence="1">
    <location>
        <begin position="72"/>
        <end position="91"/>
    </location>
</feature>
<dbReference type="InterPro" id="IPR006750">
    <property type="entry name" value="YdcZ"/>
</dbReference>
<organism evidence="3">
    <name type="scientific">Tolypothrix bouteillei VB521301</name>
    <dbReference type="NCBI Taxonomy" id="1479485"/>
    <lineage>
        <taxon>Bacteria</taxon>
        <taxon>Bacillati</taxon>
        <taxon>Cyanobacteriota</taxon>
        <taxon>Cyanophyceae</taxon>
        <taxon>Nostocales</taxon>
        <taxon>Tolypothrichaceae</taxon>
        <taxon>Tolypothrix</taxon>
    </lineage>
</organism>
<evidence type="ECO:0000313" key="2">
    <source>
        <dbReference type="EMBL" id="KAF3889986.1"/>
    </source>
</evidence>
<feature type="transmembrane region" description="Helical" evidence="1">
    <location>
        <begin position="98"/>
        <end position="119"/>
    </location>
</feature>
<reference evidence="2" key="2">
    <citation type="submission" date="2019-11" db="EMBL/GenBank/DDBJ databases">
        <title>Improved Assembly of Tolypothrix boutellei genome.</title>
        <authorList>
            <person name="Sarangi A.N."/>
            <person name="Mukherjee M."/>
            <person name="Ghosh S."/>
            <person name="Singh D."/>
            <person name="Das A."/>
            <person name="Kant S."/>
            <person name="Prusty A."/>
            <person name="Tripathy S."/>
        </authorList>
    </citation>
    <scope>NUCLEOTIDE SEQUENCE</scope>
    <source>
        <strain evidence="2">VB521301</strain>
    </source>
</reference>
<evidence type="ECO:0000313" key="3">
    <source>
        <dbReference type="EMBL" id="KIE06672.1"/>
    </source>
</evidence>
<proteinExistence type="predicted"/>
<keyword evidence="4" id="KW-1185">Reference proteome</keyword>
<reference evidence="3" key="1">
    <citation type="journal article" date="2015" name="Genome Announc.">
        <title>Draft Genome Sequence of Tolypothrix boutellei Strain VB521301.</title>
        <authorList>
            <person name="Chandrababunaidu M.M."/>
            <person name="Singh D."/>
            <person name="Sen D."/>
            <person name="Bhan S."/>
            <person name="Das S."/>
            <person name="Gupta A."/>
            <person name="Adhikary S.P."/>
            <person name="Tripathy S."/>
        </authorList>
    </citation>
    <scope>NUCLEOTIDE SEQUENCE</scope>
    <source>
        <strain evidence="3">VB521301</strain>
    </source>
</reference>
<dbReference type="EMBL" id="JHEG04000001">
    <property type="protein sequence ID" value="KAF3889986.1"/>
    <property type="molecule type" value="Genomic_DNA"/>
</dbReference>
<dbReference type="STRING" id="1479485.DA73_0235755"/>
<comment type="caution">
    <text evidence="3">The sequence shown here is derived from an EMBL/GenBank/DDBJ whole genome shotgun (WGS) entry which is preliminary data.</text>
</comment>